<dbReference type="InterPro" id="IPR009057">
    <property type="entry name" value="Homeodomain-like_sf"/>
</dbReference>
<dbReference type="EMBL" id="SMKL01000057">
    <property type="protein sequence ID" value="TDC48375.1"/>
    <property type="molecule type" value="Genomic_DNA"/>
</dbReference>
<keyword evidence="1" id="KW-0805">Transcription regulation</keyword>
<gene>
    <name evidence="7" type="ORF">E1212_21455</name>
</gene>
<evidence type="ECO:0000256" key="4">
    <source>
        <dbReference type="PROSITE-ProRule" id="PRU00335"/>
    </source>
</evidence>
<dbReference type="SUPFAM" id="SSF48498">
    <property type="entry name" value="Tetracyclin repressor-like, C-terminal domain"/>
    <property type="match status" value="1"/>
</dbReference>
<keyword evidence="8" id="KW-1185">Reference proteome</keyword>
<sequence length="254" mass="26552">MTKGAETRQAILRKGVETAYRVGLGGLTIGALAAATDMSKSGLFAHFRSKELLQMEVLREARTEFVDAVIRPAVLAPRGEPRVRELFERWVVCGRTRMPGGCLFVKASAELDEQDGPVRDQLVRDHLDLYDSCARMFATGIAEGHFREDADPMQFAADLDGIMLGFYHAHRLLEDAQAEARARHAFERLIADARVPAGATAAPAAPPAGATTAPAAPPAGATTAPAAPPAGATTAPAAPPAAAPPTPASAASPA</sequence>
<dbReference type="InterPro" id="IPR001647">
    <property type="entry name" value="HTH_TetR"/>
</dbReference>
<feature type="compositionally biased region" description="Low complexity" evidence="5">
    <location>
        <begin position="200"/>
        <end position="236"/>
    </location>
</feature>
<dbReference type="Gene3D" id="1.10.357.10">
    <property type="entry name" value="Tetracycline Repressor, domain 2"/>
    <property type="match status" value="1"/>
</dbReference>
<dbReference type="InterPro" id="IPR036271">
    <property type="entry name" value="Tet_transcr_reg_TetR-rel_C_sf"/>
</dbReference>
<dbReference type="Proteomes" id="UP000295621">
    <property type="component" value="Unassembled WGS sequence"/>
</dbReference>
<feature type="DNA-binding region" description="H-T-H motif" evidence="4">
    <location>
        <begin position="28"/>
        <end position="47"/>
    </location>
</feature>
<name>A0A4V2XW92_9ACTN</name>
<dbReference type="PROSITE" id="PS50977">
    <property type="entry name" value="HTH_TETR_2"/>
    <property type="match status" value="1"/>
</dbReference>
<organism evidence="7 8">
    <name type="scientific">Jiangella ureilytica</name>
    <dbReference type="NCBI Taxonomy" id="2530374"/>
    <lineage>
        <taxon>Bacteria</taxon>
        <taxon>Bacillati</taxon>
        <taxon>Actinomycetota</taxon>
        <taxon>Actinomycetes</taxon>
        <taxon>Jiangellales</taxon>
        <taxon>Jiangellaceae</taxon>
        <taxon>Jiangella</taxon>
    </lineage>
</organism>
<dbReference type="AlphaFoldDB" id="A0A4V2XW92"/>
<evidence type="ECO:0000256" key="1">
    <source>
        <dbReference type="ARBA" id="ARBA00023015"/>
    </source>
</evidence>
<dbReference type="Pfam" id="PF16925">
    <property type="entry name" value="TetR_C_13"/>
    <property type="match status" value="1"/>
</dbReference>
<evidence type="ECO:0000256" key="5">
    <source>
        <dbReference type="SAM" id="MobiDB-lite"/>
    </source>
</evidence>
<dbReference type="OrthoDB" id="326421at2"/>
<proteinExistence type="predicted"/>
<protein>
    <submittedName>
        <fullName evidence="7">TetR/AcrR family transcriptional regulator</fullName>
    </submittedName>
</protein>
<comment type="caution">
    <text evidence="7">The sequence shown here is derived from an EMBL/GenBank/DDBJ whole genome shotgun (WGS) entry which is preliminary data.</text>
</comment>
<evidence type="ECO:0000259" key="6">
    <source>
        <dbReference type="PROSITE" id="PS50977"/>
    </source>
</evidence>
<evidence type="ECO:0000313" key="8">
    <source>
        <dbReference type="Proteomes" id="UP000295621"/>
    </source>
</evidence>
<feature type="domain" description="HTH tetR-type" evidence="6">
    <location>
        <begin position="5"/>
        <end position="65"/>
    </location>
</feature>
<accession>A0A4V2XW92</accession>
<reference evidence="7 8" key="1">
    <citation type="submission" date="2019-02" db="EMBL/GenBank/DDBJ databases">
        <title>Draft genome sequences of novel Actinobacteria.</title>
        <authorList>
            <person name="Sahin N."/>
            <person name="Ay H."/>
            <person name="Saygin H."/>
        </authorList>
    </citation>
    <scope>NUCLEOTIDE SEQUENCE [LARGE SCALE GENOMIC DNA]</scope>
    <source>
        <strain evidence="7 8">KC603</strain>
    </source>
</reference>
<dbReference type="PANTHER" id="PTHR47506">
    <property type="entry name" value="TRANSCRIPTIONAL REGULATORY PROTEIN"/>
    <property type="match status" value="1"/>
</dbReference>
<evidence type="ECO:0000256" key="2">
    <source>
        <dbReference type="ARBA" id="ARBA00023125"/>
    </source>
</evidence>
<evidence type="ECO:0000313" key="7">
    <source>
        <dbReference type="EMBL" id="TDC48375.1"/>
    </source>
</evidence>
<feature type="region of interest" description="Disordered" evidence="5">
    <location>
        <begin position="200"/>
        <end position="254"/>
    </location>
</feature>
<feature type="compositionally biased region" description="Pro residues" evidence="5">
    <location>
        <begin position="237"/>
        <end position="247"/>
    </location>
</feature>
<keyword evidence="2 4" id="KW-0238">DNA-binding</keyword>
<dbReference type="RefSeq" id="WP_131986231.1">
    <property type="nucleotide sequence ID" value="NZ_SMKL01000057.1"/>
</dbReference>
<dbReference type="InterPro" id="IPR011075">
    <property type="entry name" value="TetR_C"/>
</dbReference>
<dbReference type="SUPFAM" id="SSF46689">
    <property type="entry name" value="Homeodomain-like"/>
    <property type="match status" value="1"/>
</dbReference>
<evidence type="ECO:0000256" key="3">
    <source>
        <dbReference type="ARBA" id="ARBA00023163"/>
    </source>
</evidence>
<dbReference type="Pfam" id="PF00440">
    <property type="entry name" value="TetR_N"/>
    <property type="match status" value="1"/>
</dbReference>
<dbReference type="GO" id="GO:0003677">
    <property type="term" value="F:DNA binding"/>
    <property type="evidence" value="ECO:0007669"/>
    <property type="project" value="UniProtKB-UniRule"/>
</dbReference>
<dbReference type="Gene3D" id="1.10.10.60">
    <property type="entry name" value="Homeodomain-like"/>
    <property type="match status" value="1"/>
</dbReference>
<dbReference type="PANTHER" id="PTHR47506:SF6">
    <property type="entry name" value="HTH-TYPE TRANSCRIPTIONAL REPRESSOR NEMR"/>
    <property type="match status" value="1"/>
</dbReference>
<keyword evidence="3" id="KW-0804">Transcription</keyword>